<dbReference type="InterPro" id="IPR049449">
    <property type="entry name" value="TesB_ACOT8-like_N"/>
</dbReference>
<feature type="domain" description="Acyl-CoA thioesterase-like N-terminal HotDog" evidence="1">
    <location>
        <begin position="25"/>
        <end position="106"/>
    </location>
</feature>
<dbReference type="AlphaFoldDB" id="A0A6J6H507"/>
<dbReference type="Pfam" id="PF13622">
    <property type="entry name" value="4HBT_3"/>
    <property type="match status" value="1"/>
</dbReference>
<accession>A0A6J6H507</accession>
<protein>
    <submittedName>
        <fullName evidence="3">Unannotated protein</fullName>
    </submittedName>
</protein>
<feature type="domain" description="Acyl-CoA thioesterase-like C-terminal" evidence="2">
    <location>
        <begin position="126"/>
        <end position="264"/>
    </location>
</feature>
<gene>
    <name evidence="3" type="ORF">UFOPK1835_00940</name>
</gene>
<dbReference type="SUPFAM" id="SSF54637">
    <property type="entry name" value="Thioesterase/thiol ester dehydrase-isomerase"/>
    <property type="match status" value="2"/>
</dbReference>
<dbReference type="InterPro" id="IPR052389">
    <property type="entry name" value="Sec_Metab_Biosynth-Assoc"/>
</dbReference>
<dbReference type="InterPro" id="IPR049450">
    <property type="entry name" value="ACOT8-like_C"/>
</dbReference>
<reference evidence="3" key="1">
    <citation type="submission" date="2020-05" db="EMBL/GenBank/DDBJ databases">
        <authorList>
            <person name="Chiriac C."/>
            <person name="Salcher M."/>
            <person name="Ghai R."/>
            <person name="Kavagutti S V."/>
        </authorList>
    </citation>
    <scope>NUCLEOTIDE SEQUENCE</scope>
</reference>
<evidence type="ECO:0000259" key="1">
    <source>
        <dbReference type="Pfam" id="PF13622"/>
    </source>
</evidence>
<dbReference type="Gene3D" id="2.40.160.210">
    <property type="entry name" value="Acyl-CoA thioesterase, double hotdog domain"/>
    <property type="match status" value="1"/>
</dbReference>
<dbReference type="PANTHER" id="PTHR38110">
    <property type="entry name" value="CHROMOSOME 23, WHOLE GENOME SHOTGUN SEQUENCE"/>
    <property type="match status" value="1"/>
</dbReference>
<evidence type="ECO:0000313" key="3">
    <source>
        <dbReference type="EMBL" id="CAB4608747.1"/>
    </source>
</evidence>
<dbReference type="EMBL" id="CAEZUP010000033">
    <property type="protein sequence ID" value="CAB4608747.1"/>
    <property type="molecule type" value="Genomic_DNA"/>
</dbReference>
<sequence length="270" mass="29406">MTRFDLDTQPEAIDDATYRVRIDEGWWVGTGPNGGYLAALLVRSFEAAVNDPARTCRSFTAHYLSRPEPGDAIVEVAVERSGRSMTSLSARMTQNGRVLLTALAAFSLPRSGPEFSDLVMPDVAMPEELSDPVFDDRLPESAIPVMAERYQQRWAIGSRPFSGGTRAIVGGWIRLAEPHPVDAAVLAAYADAWMPAMFSRVSGPWGITTVDLTVHVRSLPPAGYDDWCLVQFGSVESGDGFCEEDGAIWTRNGQLLAQSRQLAAILGMGR</sequence>
<evidence type="ECO:0000259" key="2">
    <source>
        <dbReference type="Pfam" id="PF20789"/>
    </source>
</evidence>
<proteinExistence type="predicted"/>
<dbReference type="InterPro" id="IPR029069">
    <property type="entry name" value="HotDog_dom_sf"/>
</dbReference>
<dbReference type="Pfam" id="PF20789">
    <property type="entry name" value="4HBT_3C"/>
    <property type="match status" value="1"/>
</dbReference>
<organism evidence="3">
    <name type="scientific">freshwater metagenome</name>
    <dbReference type="NCBI Taxonomy" id="449393"/>
    <lineage>
        <taxon>unclassified sequences</taxon>
        <taxon>metagenomes</taxon>
        <taxon>ecological metagenomes</taxon>
    </lineage>
</organism>
<dbReference type="InterPro" id="IPR042171">
    <property type="entry name" value="Acyl-CoA_hotdog"/>
</dbReference>
<dbReference type="PANTHER" id="PTHR38110:SF1">
    <property type="entry name" value="THIOESTERASE DOMAIN-CONTAINING PROTEIN"/>
    <property type="match status" value="1"/>
</dbReference>
<name>A0A6J6H507_9ZZZZ</name>